<dbReference type="RefSeq" id="WP_052571365.1">
    <property type="nucleotide sequence ID" value="NZ_CP009498.1"/>
</dbReference>
<sequence length="279" mass="30898">MSKAAFAIGDVLRDGWKGFKKNAKFLIVPLVLIFILVSVFYAAYFYFITLHRDYSGITLIVFLAGYLVYFLIAAYFSLSLIKATIDTAKGKKLSWDILVNDIGYYFRYLLAIILYVVVMLIIPALLGIIIAVAGLQTNAVILVAALAISIIIALIAAFVFYPVIFFAADKDQKFDIVKFFVKSYEIVTKNLGQLVLYALAIIGILILAYIALLIAGFLVSMILTIIIYATSAGNTTVIASIVSIAVFRLLALAVYIVVVLPIYVSFAEVYKKLVYTRKK</sequence>
<reference evidence="2 3" key="1">
    <citation type="submission" date="2014-09" db="EMBL/GenBank/DDBJ databases">
        <title>Complete genome sequence of Endomicrobium proavitum.</title>
        <authorList>
            <person name="Zheng H."/>
        </authorList>
    </citation>
    <scope>NUCLEOTIDE SEQUENCE [LARGE SCALE GENOMIC DNA]</scope>
    <source>
        <strain evidence="2 3">Rsa215</strain>
    </source>
</reference>
<dbReference type="EMBL" id="CP009498">
    <property type="protein sequence ID" value="AKL98641.1"/>
    <property type="molecule type" value="Genomic_DNA"/>
</dbReference>
<dbReference type="STRING" id="1408281.Epro_1262"/>
<feature type="transmembrane region" description="Helical" evidence="1">
    <location>
        <begin position="139"/>
        <end position="168"/>
    </location>
</feature>
<keyword evidence="1" id="KW-0812">Transmembrane</keyword>
<feature type="transmembrane region" description="Helical" evidence="1">
    <location>
        <begin position="241"/>
        <end position="270"/>
    </location>
</feature>
<name>A0A0G3WJ04_9BACT</name>
<keyword evidence="3" id="KW-1185">Reference proteome</keyword>
<organism evidence="2 3">
    <name type="scientific">Endomicrobium proavitum</name>
    <dbReference type="NCBI Taxonomy" id="1408281"/>
    <lineage>
        <taxon>Bacteria</taxon>
        <taxon>Pseudomonadati</taxon>
        <taxon>Elusimicrobiota</taxon>
        <taxon>Endomicrobiia</taxon>
        <taxon>Endomicrobiales</taxon>
        <taxon>Endomicrobiaceae</taxon>
        <taxon>Endomicrobium</taxon>
    </lineage>
</organism>
<evidence type="ECO:0000313" key="2">
    <source>
        <dbReference type="EMBL" id="AKL98641.1"/>
    </source>
</evidence>
<feature type="transmembrane region" description="Helical" evidence="1">
    <location>
        <begin position="106"/>
        <end position="133"/>
    </location>
</feature>
<keyword evidence="1" id="KW-0472">Membrane</keyword>
<keyword evidence="1" id="KW-1133">Transmembrane helix</keyword>
<evidence type="ECO:0000313" key="3">
    <source>
        <dbReference type="Proteomes" id="UP000035337"/>
    </source>
</evidence>
<dbReference type="AlphaFoldDB" id="A0A0G3WJ04"/>
<evidence type="ECO:0000256" key="1">
    <source>
        <dbReference type="SAM" id="Phobius"/>
    </source>
</evidence>
<evidence type="ECO:0008006" key="4">
    <source>
        <dbReference type="Google" id="ProtNLM"/>
    </source>
</evidence>
<dbReference type="Proteomes" id="UP000035337">
    <property type="component" value="Chromosome"/>
</dbReference>
<gene>
    <name evidence="2" type="ORF">Epro_1262</name>
</gene>
<feature type="transmembrane region" description="Helical" evidence="1">
    <location>
        <begin position="196"/>
        <end position="229"/>
    </location>
</feature>
<protein>
    <recommendedName>
        <fullName evidence="4">Glycerophosphoryl diester phosphodiesterase membrane domain-containing protein</fullName>
    </recommendedName>
</protein>
<dbReference type="KEGG" id="epo:Epro_1262"/>
<feature type="transmembrane region" description="Helical" evidence="1">
    <location>
        <begin position="59"/>
        <end position="85"/>
    </location>
</feature>
<proteinExistence type="predicted"/>
<accession>A0A0G3WJ04</accession>
<feature type="transmembrane region" description="Helical" evidence="1">
    <location>
        <begin position="25"/>
        <end position="47"/>
    </location>
</feature>